<dbReference type="InterPro" id="IPR002223">
    <property type="entry name" value="Kunitz_BPTI"/>
</dbReference>
<evidence type="ECO:0000313" key="8">
    <source>
        <dbReference type="EMBL" id="NIE46791.1"/>
    </source>
</evidence>
<keyword evidence="1" id="KW-0646">Protease inhibitor</keyword>
<comment type="function">
    <text evidence="5">Serine protease inhibitor that inhibits trypsin at a molar ratio of 1:1.</text>
</comment>
<dbReference type="SUPFAM" id="SSF57362">
    <property type="entry name" value="BPTI-like"/>
    <property type="match status" value="2"/>
</dbReference>
<dbReference type="OrthoDB" id="4473401at2759"/>
<reference evidence="8" key="1">
    <citation type="submission" date="2020-03" db="EMBL/GenBank/DDBJ databases">
        <title>A transcriptome and proteome of the tick Rhipicephalus microplus shaped by the genetic composition of its hosts and developmental stage.</title>
        <authorList>
            <person name="Garcia G.R."/>
            <person name="Ribeiro J.M.C."/>
            <person name="Maruyama S.R."/>
            <person name="Gardinasse L.G."/>
            <person name="Nelson K."/>
            <person name="Ferreira B.R."/>
            <person name="Andrade T.G."/>
            <person name="Santos I.K.F.M."/>
        </authorList>
    </citation>
    <scope>NUCLEOTIDE SEQUENCE</scope>
    <source>
        <strain evidence="8">NSGR</strain>
        <tissue evidence="8">Salivary glands</tissue>
    </source>
</reference>
<dbReference type="Pfam" id="PF00014">
    <property type="entry name" value="Kunitz_BPTI"/>
    <property type="match status" value="2"/>
</dbReference>
<evidence type="ECO:0000256" key="1">
    <source>
        <dbReference type="ARBA" id="ARBA00022690"/>
    </source>
</evidence>
<feature type="chain" id="PRO_5026269396" evidence="6">
    <location>
        <begin position="27"/>
        <end position="148"/>
    </location>
</feature>
<evidence type="ECO:0000256" key="2">
    <source>
        <dbReference type="ARBA" id="ARBA00022900"/>
    </source>
</evidence>
<evidence type="ECO:0000259" key="7">
    <source>
        <dbReference type="PROSITE" id="PS50279"/>
    </source>
</evidence>
<dbReference type="EMBL" id="GIKN01004518">
    <property type="protein sequence ID" value="NIE46791.1"/>
    <property type="molecule type" value="Transcribed_RNA"/>
</dbReference>
<dbReference type="FunFam" id="4.10.410.10:FF:000005">
    <property type="entry name" value="Pancreatic trypsin inhibitor"/>
    <property type="match status" value="1"/>
</dbReference>
<dbReference type="GO" id="GO:0004867">
    <property type="term" value="F:serine-type endopeptidase inhibitor activity"/>
    <property type="evidence" value="ECO:0007669"/>
    <property type="project" value="UniProtKB-KW"/>
</dbReference>
<feature type="signal peptide" evidence="6">
    <location>
        <begin position="1"/>
        <end position="26"/>
    </location>
</feature>
<proteinExistence type="inferred from homology"/>
<dbReference type="PANTHER" id="PTHR47247">
    <property type="entry name" value="KUNITZ-TYPE PROTEASE INHIBITOR 2"/>
    <property type="match status" value="1"/>
</dbReference>
<dbReference type="AlphaFoldDB" id="A0A6G5A720"/>
<keyword evidence="2" id="KW-0722">Serine protease inhibitor</keyword>
<name>A0A6G5A720_RHIMP</name>
<evidence type="ECO:0000256" key="4">
    <source>
        <dbReference type="ARBA" id="ARBA00049646"/>
    </source>
</evidence>
<dbReference type="PANTHER" id="PTHR47247:SF1">
    <property type="entry name" value="KUNITZ-TYPE PROTEASE INHIBITOR 2"/>
    <property type="match status" value="1"/>
</dbReference>
<evidence type="ECO:0000256" key="5">
    <source>
        <dbReference type="ARBA" id="ARBA00093388"/>
    </source>
</evidence>
<dbReference type="InterPro" id="IPR036880">
    <property type="entry name" value="Kunitz_BPTI_sf"/>
</dbReference>
<dbReference type="CDD" id="cd00109">
    <property type="entry name" value="Kunitz-type"/>
    <property type="match status" value="2"/>
</dbReference>
<dbReference type="VEuPathDB" id="VectorBase:LOC119182136"/>
<dbReference type="PROSITE" id="PS00280">
    <property type="entry name" value="BPTI_KUNITZ_1"/>
    <property type="match status" value="1"/>
</dbReference>
<dbReference type="SMART" id="SM00131">
    <property type="entry name" value="KU"/>
    <property type="match status" value="2"/>
</dbReference>
<dbReference type="PROSITE" id="PS50279">
    <property type="entry name" value="BPTI_KUNITZ_2"/>
    <property type="match status" value="2"/>
</dbReference>
<sequence length="148" mass="16607">MELFGFAAKLWLRGVLVVATIETLNASRECFFRLDEGPCRASIPKWFYNFTARECQNFTYGGCEGNGNNFPSKQQCQKFCQGNKTSEKLPPNKTCHLKMLVGNCRAAFPRWYFDKTKGKCVKFIYGGCGGNQTTSILAGNVKNFAKSL</sequence>
<dbReference type="InterPro" id="IPR020901">
    <property type="entry name" value="Prtase_inh_Kunz-CS"/>
</dbReference>
<keyword evidence="3" id="KW-1015">Disulfide bond</keyword>
<evidence type="ECO:0000256" key="3">
    <source>
        <dbReference type="ARBA" id="ARBA00023157"/>
    </source>
</evidence>
<evidence type="ECO:0000256" key="6">
    <source>
        <dbReference type="SAM" id="SignalP"/>
    </source>
</evidence>
<dbReference type="Gene3D" id="4.10.410.10">
    <property type="entry name" value="Pancreatic trypsin inhibitor Kunitz domain"/>
    <property type="match status" value="2"/>
</dbReference>
<comment type="similarity">
    <text evidence="4">Belongs to the venom Kunitz-type family. 01 (intermediate) subfamily.</text>
</comment>
<organism evidence="8">
    <name type="scientific">Rhipicephalus microplus</name>
    <name type="common">Cattle tick</name>
    <name type="synonym">Boophilus microplus</name>
    <dbReference type="NCBI Taxonomy" id="6941"/>
    <lineage>
        <taxon>Eukaryota</taxon>
        <taxon>Metazoa</taxon>
        <taxon>Ecdysozoa</taxon>
        <taxon>Arthropoda</taxon>
        <taxon>Chelicerata</taxon>
        <taxon>Arachnida</taxon>
        <taxon>Acari</taxon>
        <taxon>Parasitiformes</taxon>
        <taxon>Ixodida</taxon>
        <taxon>Ixodoidea</taxon>
        <taxon>Ixodidae</taxon>
        <taxon>Rhipicephalinae</taxon>
        <taxon>Rhipicephalus</taxon>
        <taxon>Boophilus</taxon>
    </lineage>
</organism>
<dbReference type="PRINTS" id="PR00759">
    <property type="entry name" value="BASICPTASE"/>
</dbReference>
<accession>A0A6G5A720</accession>
<protein>
    <submittedName>
        <fullName evidence="8">Putative kunitz</fullName>
    </submittedName>
</protein>
<feature type="domain" description="BPTI/Kunitz inhibitor" evidence="7">
    <location>
        <begin position="95"/>
        <end position="148"/>
    </location>
</feature>
<keyword evidence="6" id="KW-0732">Signal</keyword>
<feature type="domain" description="BPTI/Kunitz inhibitor" evidence="7">
    <location>
        <begin position="30"/>
        <end position="80"/>
    </location>
</feature>